<dbReference type="GO" id="GO:0004523">
    <property type="term" value="F:RNA-DNA hybrid ribonuclease activity"/>
    <property type="evidence" value="ECO:0007669"/>
    <property type="project" value="InterPro"/>
</dbReference>
<dbReference type="SUPFAM" id="SSF53098">
    <property type="entry name" value="Ribonuclease H-like"/>
    <property type="match status" value="1"/>
</dbReference>
<dbReference type="CDD" id="cd09279">
    <property type="entry name" value="RNase_HI_like"/>
    <property type="match status" value="1"/>
</dbReference>
<dbReference type="Gene3D" id="3.30.420.10">
    <property type="entry name" value="Ribonuclease H-like superfamily/Ribonuclease H"/>
    <property type="match status" value="1"/>
</dbReference>
<dbReference type="InterPro" id="IPR002156">
    <property type="entry name" value="RNaseH_domain"/>
</dbReference>
<dbReference type="Pfam" id="PF00075">
    <property type="entry name" value="RNase_H"/>
    <property type="match status" value="1"/>
</dbReference>
<dbReference type="InterPro" id="IPR012337">
    <property type="entry name" value="RNaseH-like_sf"/>
</dbReference>
<evidence type="ECO:0000259" key="1">
    <source>
        <dbReference type="PROSITE" id="PS50879"/>
    </source>
</evidence>
<dbReference type="InterPro" id="IPR036397">
    <property type="entry name" value="RNaseH_sf"/>
</dbReference>
<dbReference type="Proteomes" id="UP000179219">
    <property type="component" value="Unassembled WGS sequence"/>
</dbReference>
<comment type="caution">
    <text evidence="2">The sequence shown here is derived from an EMBL/GenBank/DDBJ whole genome shotgun (WGS) entry which is preliminary data.</text>
</comment>
<feature type="domain" description="RNase H type-1" evidence="1">
    <location>
        <begin position="1"/>
        <end position="137"/>
    </location>
</feature>
<name>A0A1F7X5C2_9BACT</name>
<dbReference type="GO" id="GO:0003676">
    <property type="term" value="F:nucleic acid binding"/>
    <property type="evidence" value="ECO:0007669"/>
    <property type="project" value="InterPro"/>
</dbReference>
<evidence type="ECO:0000313" key="3">
    <source>
        <dbReference type="Proteomes" id="UP000179219"/>
    </source>
</evidence>
<dbReference type="PANTHER" id="PTHR46387">
    <property type="entry name" value="POLYNUCLEOTIDYL TRANSFERASE, RIBONUCLEASE H-LIKE SUPERFAMILY PROTEIN"/>
    <property type="match status" value="1"/>
</dbReference>
<organism evidence="2 3">
    <name type="scientific">Candidatus Woesebacteria bacterium RBG_13_34_9</name>
    <dbReference type="NCBI Taxonomy" id="1802477"/>
    <lineage>
        <taxon>Bacteria</taxon>
        <taxon>Candidatus Woeseibacteriota</taxon>
    </lineage>
</organism>
<dbReference type="PANTHER" id="PTHR46387:SF2">
    <property type="entry name" value="RIBONUCLEASE HI"/>
    <property type="match status" value="1"/>
</dbReference>
<proteinExistence type="predicted"/>
<protein>
    <recommendedName>
        <fullName evidence="1">RNase H type-1 domain-containing protein</fullName>
    </recommendedName>
</protein>
<gene>
    <name evidence="2" type="ORF">A2159_00285</name>
</gene>
<sequence length="144" mass="17010">MNEEIKIYSDGGARGNPGPSASAFVVFKNNKILFKNSKYFGIKTNNQAEYTALMMAYKWLEKNNISKYKIYFYLDSELVVKQMQGIFKIKNNQLKVLFKKIKYYENIIEKRNNNLRHILIKREFNTIADKLVNKSIDENMKNFT</sequence>
<dbReference type="PROSITE" id="PS50879">
    <property type="entry name" value="RNASE_H_1"/>
    <property type="match status" value="1"/>
</dbReference>
<evidence type="ECO:0000313" key="2">
    <source>
        <dbReference type="EMBL" id="OGM09568.1"/>
    </source>
</evidence>
<reference evidence="2 3" key="1">
    <citation type="journal article" date="2016" name="Nat. Commun.">
        <title>Thousands of microbial genomes shed light on interconnected biogeochemical processes in an aquifer system.</title>
        <authorList>
            <person name="Anantharaman K."/>
            <person name="Brown C.T."/>
            <person name="Hug L.A."/>
            <person name="Sharon I."/>
            <person name="Castelle C.J."/>
            <person name="Probst A.J."/>
            <person name="Thomas B.C."/>
            <person name="Singh A."/>
            <person name="Wilkins M.J."/>
            <person name="Karaoz U."/>
            <person name="Brodie E.L."/>
            <person name="Williams K.H."/>
            <person name="Hubbard S.S."/>
            <person name="Banfield J.F."/>
        </authorList>
    </citation>
    <scope>NUCLEOTIDE SEQUENCE [LARGE SCALE GENOMIC DNA]</scope>
</reference>
<accession>A0A1F7X5C2</accession>
<dbReference type="AlphaFoldDB" id="A0A1F7X5C2"/>
<dbReference type="EMBL" id="MGFP01000021">
    <property type="protein sequence ID" value="OGM09568.1"/>
    <property type="molecule type" value="Genomic_DNA"/>
</dbReference>